<name>A0A9P6XYM1_RHIOR</name>
<comment type="caution">
    <text evidence="1">The sequence shown here is derived from an EMBL/GenBank/DDBJ whole genome shotgun (WGS) entry which is preliminary data.</text>
</comment>
<dbReference type="Proteomes" id="UP000717996">
    <property type="component" value="Unassembled WGS sequence"/>
</dbReference>
<gene>
    <name evidence="1" type="ORF">G6F51_011542</name>
</gene>
<evidence type="ECO:0000313" key="1">
    <source>
        <dbReference type="EMBL" id="KAG1535424.1"/>
    </source>
</evidence>
<dbReference type="EMBL" id="JAANIT010002810">
    <property type="protein sequence ID" value="KAG1535424.1"/>
    <property type="molecule type" value="Genomic_DNA"/>
</dbReference>
<evidence type="ECO:0000313" key="2">
    <source>
        <dbReference type="Proteomes" id="UP000717996"/>
    </source>
</evidence>
<reference evidence="1" key="1">
    <citation type="journal article" date="2020" name="Microb. Genom.">
        <title>Genetic diversity of clinical and environmental Mucorales isolates obtained from an investigation of mucormycosis cases among solid organ transplant recipients.</title>
        <authorList>
            <person name="Nguyen M.H."/>
            <person name="Kaul D."/>
            <person name="Muto C."/>
            <person name="Cheng S.J."/>
            <person name="Richter R.A."/>
            <person name="Bruno V.M."/>
            <person name="Liu G."/>
            <person name="Beyhan S."/>
            <person name="Sundermann A.J."/>
            <person name="Mounaud S."/>
            <person name="Pasculle A.W."/>
            <person name="Nierman W.C."/>
            <person name="Driscoll E."/>
            <person name="Cumbie R."/>
            <person name="Clancy C.J."/>
            <person name="Dupont C.L."/>
        </authorList>
    </citation>
    <scope>NUCLEOTIDE SEQUENCE</scope>
    <source>
        <strain evidence="1">GL16</strain>
    </source>
</reference>
<organism evidence="1 2">
    <name type="scientific">Rhizopus oryzae</name>
    <name type="common">Mucormycosis agent</name>
    <name type="synonym">Rhizopus arrhizus var. delemar</name>
    <dbReference type="NCBI Taxonomy" id="64495"/>
    <lineage>
        <taxon>Eukaryota</taxon>
        <taxon>Fungi</taxon>
        <taxon>Fungi incertae sedis</taxon>
        <taxon>Mucoromycota</taxon>
        <taxon>Mucoromycotina</taxon>
        <taxon>Mucoromycetes</taxon>
        <taxon>Mucorales</taxon>
        <taxon>Mucorineae</taxon>
        <taxon>Rhizopodaceae</taxon>
        <taxon>Rhizopus</taxon>
    </lineage>
</organism>
<proteinExistence type="predicted"/>
<dbReference type="AlphaFoldDB" id="A0A9P6XYM1"/>
<accession>A0A9P6XYM1</accession>
<sequence>MRWQNTFDPDNQHAALQLRWLQTLLLPSNDESLYGTFVTNILRHCLSHFSYSFSHLPSLLLPNHRSTTVKSLGCFKTLFATIDKIDYKIDWNIFNSNMANEPSLTHICPDIIVPHLGFRPSRWASMLTLSIHPAENLIVGHSPHLIRSATA</sequence>
<protein>
    <submittedName>
        <fullName evidence="1">Uncharacterized protein</fullName>
    </submittedName>
</protein>